<dbReference type="Pfam" id="PF04410">
    <property type="entry name" value="Gar1"/>
    <property type="match status" value="1"/>
</dbReference>
<dbReference type="GO" id="GO:0000454">
    <property type="term" value="P:snoRNA guided rRNA pseudouridine synthesis"/>
    <property type="evidence" value="ECO:0007669"/>
    <property type="project" value="TreeGrafter"/>
</dbReference>
<organism evidence="10 11">
    <name type="scientific">Paragonimus westermani</name>
    <dbReference type="NCBI Taxonomy" id="34504"/>
    <lineage>
        <taxon>Eukaryota</taxon>
        <taxon>Metazoa</taxon>
        <taxon>Spiralia</taxon>
        <taxon>Lophotrochozoa</taxon>
        <taxon>Platyhelminthes</taxon>
        <taxon>Trematoda</taxon>
        <taxon>Digenea</taxon>
        <taxon>Plagiorchiida</taxon>
        <taxon>Troglotremata</taxon>
        <taxon>Troglotrematidae</taxon>
        <taxon>Paragonimus</taxon>
    </lineage>
</organism>
<comment type="function">
    <text evidence="8">Required for ribosome biogenesis. Part of a complex which catalyzes pseudouridylation of rRNA. This involves the isomerization of uridine such that the ribose is subsequently attached to C5, instead of the normal N1. Pseudouridine ("psi") residues may serve to stabilize the conformation of rRNAs.</text>
</comment>
<dbReference type="InterPro" id="IPR038664">
    <property type="entry name" value="Gar1/Naf1_Cbf5-bd_sf"/>
</dbReference>
<keyword evidence="5 8" id="KW-0539">Nucleus</keyword>
<evidence type="ECO:0000256" key="6">
    <source>
        <dbReference type="ARBA" id="ARBA00023274"/>
    </source>
</evidence>
<evidence type="ECO:0000256" key="4">
    <source>
        <dbReference type="ARBA" id="ARBA00022884"/>
    </source>
</evidence>
<keyword evidence="2 8" id="KW-0690">Ribosome biogenesis</keyword>
<dbReference type="Proteomes" id="UP000324629">
    <property type="component" value="Unassembled WGS sequence"/>
</dbReference>
<dbReference type="EMBL" id="QNGE01000541">
    <property type="protein sequence ID" value="KAA3680074.1"/>
    <property type="molecule type" value="Genomic_DNA"/>
</dbReference>
<keyword evidence="9" id="KW-1133">Transmembrane helix</keyword>
<keyword evidence="6 8" id="KW-0687">Ribonucleoprotein</keyword>
<comment type="subunit">
    <text evidence="8">Component of the small nucleolar ribonucleoprotein particles containing H/ACA-type snoRNAs (H/ACA snoRNPs).</text>
</comment>
<dbReference type="GO" id="GO:0034513">
    <property type="term" value="F:box H/ACA snoRNA binding"/>
    <property type="evidence" value="ECO:0007669"/>
    <property type="project" value="TreeGrafter"/>
</dbReference>
<proteinExistence type="inferred from homology"/>
<reference evidence="10 11" key="1">
    <citation type="journal article" date="2019" name="Gigascience">
        <title>Whole-genome sequence of the oriental lung fluke Paragonimus westermani.</title>
        <authorList>
            <person name="Oey H."/>
            <person name="Zakrzewski M."/>
            <person name="Narain K."/>
            <person name="Devi K.R."/>
            <person name="Agatsuma T."/>
            <person name="Nawaratna S."/>
            <person name="Gobert G.N."/>
            <person name="Jones M.K."/>
            <person name="Ragan M.A."/>
            <person name="McManus D.P."/>
            <person name="Krause L."/>
        </authorList>
    </citation>
    <scope>NUCLEOTIDE SEQUENCE [LARGE SCALE GENOMIC DNA]</scope>
    <source>
        <strain evidence="10 11">IND2009</strain>
    </source>
</reference>
<protein>
    <recommendedName>
        <fullName evidence="8">H/ACA ribonucleoprotein complex subunit</fullName>
    </recommendedName>
</protein>
<keyword evidence="11" id="KW-1185">Reference proteome</keyword>
<dbReference type="InterPro" id="IPR009000">
    <property type="entry name" value="Transl_B-barrel_sf"/>
</dbReference>
<evidence type="ECO:0000313" key="11">
    <source>
        <dbReference type="Proteomes" id="UP000324629"/>
    </source>
</evidence>
<evidence type="ECO:0000256" key="3">
    <source>
        <dbReference type="ARBA" id="ARBA00022552"/>
    </source>
</evidence>
<name>A0A5J4NX10_9TREM</name>
<dbReference type="SUPFAM" id="SSF50447">
    <property type="entry name" value="Translation proteins"/>
    <property type="match status" value="1"/>
</dbReference>
<comment type="caution">
    <text evidence="10">The sequence shown here is derived from an EMBL/GenBank/DDBJ whole genome shotgun (WGS) entry which is preliminary data.</text>
</comment>
<evidence type="ECO:0000256" key="9">
    <source>
        <dbReference type="SAM" id="Phobius"/>
    </source>
</evidence>
<sequence length="312" mass="33444">MGFGNSRQFFDLNRMTEGRSKVSAPSLSFGVVRCPLQWGSLQEVEAAFGGPPEEVAEAGTYLHPCQEDIVCKLTSEKVPYFNVPVYLENKEQIGKIDEIFGPIKDAAAEEAVDGVVVAIFVVDVGTSVAVVVAAVIVFGVGVAVTEATFVVVEATFVVAVATLVVAVATLVVAAATFVVVEATFEVAVVTLVVAAATSVADEVVALIILSTAVSVNQPTLRRSVAKVKECDLTMADRVSNVAVRPCVFRNVRDARSIGQVVTLHNLRWLGHVLRMPAERLPYRALYTEAAWWSSNNVVTKYENLDCPIEQSG</sequence>
<keyword evidence="9" id="KW-0472">Membrane</keyword>
<dbReference type="PANTHER" id="PTHR23237:SF6">
    <property type="entry name" value="H_ACA RIBONUCLEOPROTEIN COMPLEX SUBUNIT 1"/>
    <property type="match status" value="1"/>
</dbReference>
<keyword evidence="3 8" id="KW-0698">rRNA processing</keyword>
<evidence type="ECO:0000256" key="7">
    <source>
        <dbReference type="ARBA" id="ARBA00038293"/>
    </source>
</evidence>
<keyword evidence="9" id="KW-0812">Transmembrane</keyword>
<feature type="transmembrane region" description="Helical" evidence="9">
    <location>
        <begin position="186"/>
        <end position="213"/>
    </location>
</feature>
<dbReference type="Gene3D" id="2.40.10.230">
    <property type="entry name" value="Probable tRNA pseudouridine synthase domain"/>
    <property type="match status" value="1"/>
</dbReference>
<dbReference type="AlphaFoldDB" id="A0A5J4NX10"/>
<evidence type="ECO:0000313" key="10">
    <source>
        <dbReference type="EMBL" id="KAA3680074.1"/>
    </source>
</evidence>
<gene>
    <name evidence="10" type="ORF">DEA37_0003898</name>
</gene>
<evidence type="ECO:0000256" key="5">
    <source>
        <dbReference type="ARBA" id="ARBA00023242"/>
    </source>
</evidence>
<dbReference type="InterPro" id="IPR007504">
    <property type="entry name" value="H/ACA_rnp_Gar1/Naf1"/>
</dbReference>
<evidence type="ECO:0000256" key="2">
    <source>
        <dbReference type="ARBA" id="ARBA00022517"/>
    </source>
</evidence>
<dbReference type="GO" id="GO:0031429">
    <property type="term" value="C:box H/ACA snoRNP complex"/>
    <property type="evidence" value="ECO:0007669"/>
    <property type="project" value="TreeGrafter"/>
</dbReference>
<feature type="transmembrane region" description="Helical" evidence="9">
    <location>
        <begin position="156"/>
        <end position="180"/>
    </location>
</feature>
<keyword evidence="4 8" id="KW-0694">RNA-binding</keyword>
<accession>A0A5J4NX10</accession>
<comment type="similarity">
    <text evidence="7 8">Belongs to the GAR1 family.</text>
</comment>
<dbReference type="PANTHER" id="PTHR23237">
    <property type="entry name" value="NUCLEOLAR PROTEIN FAMILY A MEMBER 1 SNORNP PROTEIN GAR1"/>
    <property type="match status" value="1"/>
</dbReference>
<evidence type="ECO:0000256" key="8">
    <source>
        <dbReference type="RuleBase" id="RU364004"/>
    </source>
</evidence>
<comment type="subcellular location">
    <subcellularLocation>
        <location evidence="1 8">Nucleus</location>
        <location evidence="1 8">Nucleolus</location>
    </subcellularLocation>
</comment>
<evidence type="ECO:0000256" key="1">
    <source>
        <dbReference type="ARBA" id="ARBA00004604"/>
    </source>
</evidence>
<feature type="transmembrane region" description="Helical" evidence="9">
    <location>
        <begin position="115"/>
        <end position="144"/>
    </location>
</feature>